<reference evidence="1 2" key="1">
    <citation type="submission" date="2024-10" db="EMBL/GenBank/DDBJ databases">
        <title>The Natural Products Discovery Center: Release of the First 8490 Sequenced Strains for Exploring Actinobacteria Biosynthetic Diversity.</title>
        <authorList>
            <person name="Kalkreuter E."/>
            <person name="Kautsar S.A."/>
            <person name="Yang D."/>
            <person name="Bader C.D."/>
            <person name="Teijaro C.N."/>
            <person name="Fluegel L."/>
            <person name="Davis C.M."/>
            <person name="Simpson J.R."/>
            <person name="Lauterbach L."/>
            <person name="Steele A.D."/>
            <person name="Gui C."/>
            <person name="Meng S."/>
            <person name="Li G."/>
            <person name="Viehrig K."/>
            <person name="Ye F."/>
            <person name="Su P."/>
            <person name="Kiefer A.F."/>
            <person name="Nichols A."/>
            <person name="Cepeda A.J."/>
            <person name="Yan W."/>
            <person name="Fan B."/>
            <person name="Jiang Y."/>
            <person name="Adhikari A."/>
            <person name="Zheng C.-J."/>
            <person name="Schuster L."/>
            <person name="Cowan T.M."/>
            <person name="Smanski M.J."/>
            <person name="Chevrette M.G."/>
            <person name="De Carvalho L.P.S."/>
            <person name="Shen B."/>
        </authorList>
    </citation>
    <scope>NUCLEOTIDE SEQUENCE [LARGE SCALE GENOMIC DNA]</scope>
    <source>
        <strain evidence="1 2">NPDC021253</strain>
    </source>
</reference>
<keyword evidence="2" id="KW-1185">Reference proteome</keyword>
<evidence type="ECO:0000313" key="1">
    <source>
        <dbReference type="EMBL" id="MFI0795004.1"/>
    </source>
</evidence>
<comment type="caution">
    <text evidence="1">The sequence shown here is derived from an EMBL/GenBank/DDBJ whole genome shotgun (WGS) entry which is preliminary data.</text>
</comment>
<accession>A0ABW7SMT9</accession>
<organism evidence="1 2">
    <name type="scientific">Micromonospora rubida</name>
    <dbReference type="NCBI Taxonomy" id="2697657"/>
    <lineage>
        <taxon>Bacteria</taxon>
        <taxon>Bacillati</taxon>
        <taxon>Actinomycetota</taxon>
        <taxon>Actinomycetes</taxon>
        <taxon>Micromonosporales</taxon>
        <taxon>Micromonosporaceae</taxon>
        <taxon>Micromonospora</taxon>
    </lineage>
</organism>
<dbReference type="Proteomes" id="UP001611075">
    <property type="component" value="Unassembled WGS sequence"/>
</dbReference>
<evidence type="ECO:0000313" key="2">
    <source>
        <dbReference type="Proteomes" id="UP001611075"/>
    </source>
</evidence>
<protein>
    <submittedName>
        <fullName evidence="1">Uncharacterized protein</fullName>
    </submittedName>
</protein>
<dbReference type="EMBL" id="JBIRPU010000014">
    <property type="protein sequence ID" value="MFI0795004.1"/>
    <property type="molecule type" value="Genomic_DNA"/>
</dbReference>
<sequence>MSTMYRPPRNGTARTHVLVEQGAEGITADTDVTNTPMAATFARARYPVA</sequence>
<dbReference type="RefSeq" id="WP_396681829.1">
    <property type="nucleotide sequence ID" value="NZ_JBIRPU010000014.1"/>
</dbReference>
<gene>
    <name evidence="1" type="ORF">ACH4OY_20295</name>
</gene>
<name>A0ABW7SMT9_9ACTN</name>
<proteinExistence type="predicted"/>